<organism evidence="3 4">
    <name type="scientific">Varanus komodoensis</name>
    <name type="common">Komodo dragon</name>
    <dbReference type="NCBI Taxonomy" id="61221"/>
    <lineage>
        <taxon>Eukaryota</taxon>
        <taxon>Metazoa</taxon>
        <taxon>Chordata</taxon>
        <taxon>Craniata</taxon>
        <taxon>Vertebrata</taxon>
        <taxon>Euteleostomi</taxon>
        <taxon>Lepidosauria</taxon>
        <taxon>Squamata</taxon>
        <taxon>Bifurcata</taxon>
        <taxon>Unidentata</taxon>
        <taxon>Episquamata</taxon>
        <taxon>Toxicofera</taxon>
        <taxon>Anguimorpha</taxon>
        <taxon>Paleoanguimorpha</taxon>
        <taxon>Varanoidea</taxon>
        <taxon>Varanidae</taxon>
        <taxon>Varanus</taxon>
    </lineage>
</organism>
<evidence type="ECO:0000256" key="1">
    <source>
        <dbReference type="ARBA" id="ARBA00004496"/>
    </source>
</evidence>
<dbReference type="Proteomes" id="UP000694545">
    <property type="component" value="Unplaced"/>
</dbReference>
<reference evidence="3" key="1">
    <citation type="submission" date="2025-08" db="UniProtKB">
        <authorList>
            <consortium name="Ensembl"/>
        </authorList>
    </citation>
    <scope>IDENTIFICATION</scope>
</reference>
<evidence type="ECO:0000256" key="2">
    <source>
        <dbReference type="ARBA" id="ARBA00022490"/>
    </source>
</evidence>
<dbReference type="GO" id="GO:0005634">
    <property type="term" value="C:nucleus"/>
    <property type="evidence" value="ECO:0007669"/>
    <property type="project" value="TreeGrafter"/>
</dbReference>
<evidence type="ECO:0000313" key="4">
    <source>
        <dbReference type="Proteomes" id="UP000694545"/>
    </source>
</evidence>
<evidence type="ECO:0000313" key="3">
    <source>
        <dbReference type="Ensembl" id="ENSVKKP00000006435.1"/>
    </source>
</evidence>
<dbReference type="AlphaFoldDB" id="A0A8D2JBL0"/>
<dbReference type="GO" id="GO:0008283">
    <property type="term" value="P:cell population proliferation"/>
    <property type="evidence" value="ECO:0007669"/>
    <property type="project" value="InterPro"/>
</dbReference>
<dbReference type="InterPro" id="IPR038904">
    <property type="entry name" value="BRAT1"/>
</dbReference>
<sequence length="205" mass="22680">MDVKCAQLLPSVCTVLADPRSPVSDDTCLEKLLDWFKTLTNTGSLLLLEENPCLTELILAVLRQEELDPGILSFVLRLTGILAQTEASFQRLQVKKTPAAPCFPRPAMWSRRPSFPPQICAGVCFQSPSPTVLNSAGRGGVWCLWRSGPPWQCIVGRHVHPERLGPGSLHNAATLQCLPVSVQLRYVFPRMLFLHGCVPRTRVRG</sequence>
<protein>
    <recommendedName>
        <fullName evidence="5">BRCA1-associated ATM activator 1</fullName>
    </recommendedName>
</protein>
<dbReference type="PANTHER" id="PTHR21331:SF2">
    <property type="entry name" value="BRCA1-ASSOCIATED ATM ACTIVATOR 1"/>
    <property type="match status" value="1"/>
</dbReference>
<dbReference type="PANTHER" id="PTHR21331">
    <property type="entry name" value="BRCA1-ASSOCIATED ATM ACTIVATOR 1"/>
    <property type="match status" value="1"/>
</dbReference>
<accession>A0A8D2JBL0</accession>
<keyword evidence="4" id="KW-1185">Reference proteome</keyword>
<keyword evidence="2" id="KW-0963">Cytoplasm</keyword>
<dbReference type="GO" id="GO:0006974">
    <property type="term" value="P:DNA damage response"/>
    <property type="evidence" value="ECO:0007669"/>
    <property type="project" value="InterPro"/>
</dbReference>
<reference evidence="3" key="2">
    <citation type="submission" date="2025-09" db="UniProtKB">
        <authorList>
            <consortium name="Ensembl"/>
        </authorList>
    </citation>
    <scope>IDENTIFICATION</scope>
</reference>
<dbReference type="GO" id="GO:0005737">
    <property type="term" value="C:cytoplasm"/>
    <property type="evidence" value="ECO:0007669"/>
    <property type="project" value="UniProtKB-SubCell"/>
</dbReference>
<name>A0A8D2JBL0_VARKO</name>
<evidence type="ECO:0008006" key="5">
    <source>
        <dbReference type="Google" id="ProtNLM"/>
    </source>
</evidence>
<dbReference type="Ensembl" id="ENSVKKT00000006605.1">
    <property type="protein sequence ID" value="ENSVKKP00000006435.1"/>
    <property type="gene ID" value="ENSVKKG00000004662.1"/>
</dbReference>
<comment type="subcellular location">
    <subcellularLocation>
        <location evidence="1">Cytoplasm</location>
    </subcellularLocation>
</comment>
<proteinExistence type="predicted"/>